<feature type="compositionally biased region" description="Low complexity" evidence="1">
    <location>
        <begin position="302"/>
        <end position="331"/>
    </location>
</feature>
<evidence type="ECO:0008006" key="4">
    <source>
        <dbReference type="Google" id="ProtNLM"/>
    </source>
</evidence>
<sequence>MSWSVPADAPVQEYLKTGATGLLYFERFEVRYRRAFGDSPADVPSYAALHKQFYEQNGLNEDRIDDAAEKLDSALNEVGSQLDSQRGSVQAIAAAWQGQAADGALRMLTEQITRAADDKNAVTVVQQKLADARARLRAATKIKADVVLYILENGVDIKVDGKDADDIDNIISGRSFTFSGFTDGSLFVKLGKIFPDLHEGFHPMDMAGLGIQNDRYEERCQKWLDEVFKPDYEAKAHKFVDACKLADQGVKDAYGAIIDALDKVSEAPYPRPAGTTAPAPPGPATPGPATPGPATPGPATPGPSTVPAGTTPGPSTVPASTTTPSLPSVPGLDGLAALSQVGREAGTTLSGLGQSLSQGLSGVQSQIDGAIGKLTQDLSGKTEDKDGDGKPDEDKADPAAEFDIGGKHLKFEMGPDGQLKLVLSDADGKPQEFSVKLDENGKPVISTGEPEDDSEPATPEGAESTPEEGSTPPGNSAPQPPKGAEHTEPAAPSTPEPPSQNPQGVPTVPAPPTGRRDDEQDTGVADPAPNASEPPPAPDGGARLAEAGPL</sequence>
<organism evidence="2 3">
    <name type="scientific">Nocardia callitridis</name>
    <dbReference type="NCBI Taxonomy" id="648753"/>
    <lineage>
        <taxon>Bacteria</taxon>
        <taxon>Bacillati</taxon>
        <taxon>Actinomycetota</taxon>
        <taxon>Actinomycetes</taxon>
        <taxon>Mycobacteriales</taxon>
        <taxon>Nocardiaceae</taxon>
        <taxon>Nocardia</taxon>
    </lineage>
</organism>
<protein>
    <recommendedName>
        <fullName evidence="4">WXG100 family type VII secretion target</fullName>
    </recommendedName>
</protein>
<proteinExistence type="predicted"/>
<feature type="compositionally biased region" description="Basic and acidic residues" evidence="1">
    <location>
        <begin position="432"/>
        <end position="441"/>
    </location>
</feature>
<feature type="region of interest" description="Disordered" evidence="1">
    <location>
        <begin position="371"/>
        <end position="412"/>
    </location>
</feature>
<dbReference type="RefSeq" id="WP_345499324.1">
    <property type="nucleotide sequence ID" value="NZ_BAABJM010000008.1"/>
</dbReference>
<dbReference type="EMBL" id="BAABJM010000008">
    <property type="protein sequence ID" value="GAA5067513.1"/>
    <property type="molecule type" value="Genomic_DNA"/>
</dbReference>
<dbReference type="Proteomes" id="UP001500603">
    <property type="component" value="Unassembled WGS sequence"/>
</dbReference>
<feature type="region of interest" description="Disordered" evidence="1">
    <location>
        <begin position="432"/>
        <end position="550"/>
    </location>
</feature>
<evidence type="ECO:0000256" key="1">
    <source>
        <dbReference type="SAM" id="MobiDB-lite"/>
    </source>
</evidence>
<evidence type="ECO:0000313" key="3">
    <source>
        <dbReference type="Proteomes" id="UP001500603"/>
    </source>
</evidence>
<feature type="region of interest" description="Disordered" evidence="1">
    <location>
        <begin position="268"/>
        <end position="331"/>
    </location>
</feature>
<comment type="caution">
    <text evidence="2">The sequence shown here is derived from an EMBL/GenBank/DDBJ whole genome shotgun (WGS) entry which is preliminary data.</text>
</comment>
<gene>
    <name evidence="2" type="ORF">GCM10023318_56710</name>
</gene>
<reference evidence="3" key="1">
    <citation type="journal article" date="2019" name="Int. J. Syst. Evol. Microbiol.">
        <title>The Global Catalogue of Microorganisms (GCM) 10K type strain sequencing project: providing services to taxonomists for standard genome sequencing and annotation.</title>
        <authorList>
            <consortium name="The Broad Institute Genomics Platform"/>
            <consortium name="The Broad Institute Genome Sequencing Center for Infectious Disease"/>
            <person name="Wu L."/>
            <person name="Ma J."/>
        </authorList>
    </citation>
    <scope>NUCLEOTIDE SEQUENCE [LARGE SCALE GENOMIC DNA]</scope>
    <source>
        <strain evidence="3">JCM 18298</strain>
    </source>
</reference>
<dbReference type="InterPro" id="IPR036689">
    <property type="entry name" value="ESAT-6-like_sf"/>
</dbReference>
<accession>A0ABP9KXI2</accession>
<feature type="compositionally biased region" description="Pro residues" evidence="1">
    <location>
        <begin position="278"/>
        <end position="301"/>
    </location>
</feature>
<feature type="compositionally biased region" description="Basic and acidic residues" evidence="1">
    <location>
        <begin position="380"/>
        <end position="412"/>
    </location>
</feature>
<evidence type="ECO:0000313" key="2">
    <source>
        <dbReference type="EMBL" id="GAA5067513.1"/>
    </source>
</evidence>
<keyword evidence="3" id="KW-1185">Reference proteome</keyword>
<dbReference type="SUPFAM" id="SSF140453">
    <property type="entry name" value="EsxAB dimer-like"/>
    <property type="match status" value="1"/>
</dbReference>
<name>A0ABP9KXI2_9NOCA</name>